<dbReference type="EMBL" id="BPLQ01004576">
    <property type="protein sequence ID" value="GIY09011.1"/>
    <property type="molecule type" value="Genomic_DNA"/>
</dbReference>
<dbReference type="Proteomes" id="UP001054837">
    <property type="component" value="Unassembled WGS sequence"/>
</dbReference>
<evidence type="ECO:0000313" key="2">
    <source>
        <dbReference type="EMBL" id="GIY09011.1"/>
    </source>
</evidence>
<comment type="caution">
    <text evidence="2">The sequence shown here is derived from an EMBL/GenBank/DDBJ whole genome shotgun (WGS) entry which is preliminary data.</text>
</comment>
<protein>
    <submittedName>
        <fullName evidence="2">Uncharacterized protein</fullName>
    </submittedName>
</protein>
<keyword evidence="1" id="KW-0732">Signal</keyword>
<dbReference type="AlphaFoldDB" id="A0AAV4QLP7"/>
<keyword evidence="3" id="KW-1185">Reference proteome</keyword>
<name>A0AAV4QLP7_9ARAC</name>
<evidence type="ECO:0000313" key="3">
    <source>
        <dbReference type="Proteomes" id="UP001054837"/>
    </source>
</evidence>
<organism evidence="2 3">
    <name type="scientific">Caerostris darwini</name>
    <dbReference type="NCBI Taxonomy" id="1538125"/>
    <lineage>
        <taxon>Eukaryota</taxon>
        <taxon>Metazoa</taxon>
        <taxon>Ecdysozoa</taxon>
        <taxon>Arthropoda</taxon>
        <taxon>Chelicerata</taxon>
        <taxon>Arachnida</taxon>
        <taxon>Araneae</taxon>
        <taxon>Araneomorphae</taxon>
        <taxon>Entelegynae</taxon>
        <taxon>Araneoidea</taxon>
        <taxon>Araneidae</taxon>
        <taxon>Caerostris</taxon>
    </lineage>
</organism>
<evidence type="ECO:0000256" key="1">
    <source>
        <dbReference type="SAM" id="SignalP"/>
    </source>
</evidence>
<gene>
    <name evidence="2" type="primary">AVEN_110699_1</name>
    <name evidence="2" type="ORF">CDAR_296721</name>
</gene>
<feature type="chain" id="PRO_5043349223" evidence="1">
    <location>
        <begin position="25"/>
        <end position="158"/>
    </location>
</feature>
<feature type="signal peptide" evidence="1">
    <location>
        <begin position="1"/>
        <end position="24"/>
    </location>
</feature>
<accession>A0AAV4QLP7</accession>
<proteinExistence type="predicted"/>
<reference evidence="2 3" key="1">
    <citation type="submission" date="2021-06" db="EMBL/GenBank/DDBJ databases">
        <title>Caerostris darwini draft genome.</title>
        <authorList>
            <person name="Kono N."/>
            <person name="Arakawa K."/>
        </authorList>
    </citation>
    <scope>NUCLEOTIDE SEQUENCE [LARGE SCALE GENOMIC DNA]</scope>
</reference>
<sequence>MARLRRCSLEMCLFWLLTACMVFGRFSEGSFLMNSNRYSSANRRAKHNANSTATTPTITVHLEGFDLHRNALLAITREDGKIGTACNETYFIMTDIPVVSADGSSGDIELNEALHAELSLTSWHLCIRQQTSKAEHWTHIGKYERYPSNFKRRSIGGM</sequence>